<evidence type="ECO:0000313" key="2">
    <source>
        <dbReference type="Proteomes" id="UP000030355"/>
    </source>
</evidence>
<proteinExistence type="predicted"/>
<dbReference type="EMBL" id="JNAL01000011">
    <property type="protein sequence ID" value="KGF95929.1"/>
    <property type="molecule type" value="Genomic_DNA"/>
</dbReference>
<dbReference type="eggNOG" id="ENOG50315TT">
    <property type="taxonomic scope" value="Bacteria"/>
</dbReference>
<sequence length="267" mass="31734">MNDNIRFELSFKNISQLEKKLNFCRSNNIKNINIPCKGLIKKELFSSTINYISKNFHPLNVTYHYSLFHQYSKNRNKSYQDFLEFVKNSHANKNYEILLVSGSNKKKNFNSIDALAHLQKEKNLKVKLGIAYNPYLKKYYKISTERERFARKISTGLINSIWFQYGTDINVLQNEVTHLKYVAKEEKLNLFGSLFIPSKQFIARFKFRPWKEVYISKECLYSLENFFDFTKDLVSFYKKNNITPVIESDFSSSEKLDLVYSFLENER</sequence>
<name>A0A0A2A605_PROMR</name>
<accession>A0A0A2A605</accession>
<dbReference type="Proteomes" id="UP000030355">
    <property type="component" value="Unassembled WGS sequence"/>
</dbReference>
<comment type="caution">
    <text evidence="1">The sequence shown here is derived from an EMBL/GenBank/DDBJ whole genome shotgun (WGS) entry which is preliminary data.</text>
</comment>
<protein>
    <submittedName>
        <fullName evidence="1">Putative Paired amphipathic helix repeat</fullName>
    </submittedName>
</protein>
<reference evidence="2" key="1">
    <citation type="journal article" date="2014" name="Sci. Data">
        <title>Genomes of diverse isolates of the marine cyanobacterium Prochlorococcus.</title>
        <authorList>
            <person name="Biller S."/>
            <person name="Berube P."/>
            <person name="Thompson J."/>
            <person name="Kelly L."/>
            <person name="Roggensack S."/>
            <person name="Awad L."/>
            <person name="Roache-Johnson K."/>
            <person name="Ding H."/>
            <person name="Giovannoni S.J."/>
            <person name="Moore L.R."/>
            <person name="Chisholm S.W."/>
        </authorList>
    </citation>
    <scope>NUCLEOTIDE SEQUENCE [LARGE SCALE GENOMIC DNA]</scope>
    <source>
        <strain evidence="2">MIT 9201</strain>
    </source>
</reference>
<dbReference type="OrthoDB" id="539351at2"/>
<gene>
    <name evidence="1" type="ORF">EU95_1011</name>
</gene>
<organism evidence="1 2">
    <name type="scientific">Prochlorococcus marinus str. MIT 9201</name>
    <dbReference type="NCBI Taxonomy" id="93057"/>
    <lineage>
        <taxon>Bacteria</taxon>
        <taxon>Bacillati</taxon>
        <taxon>Cyanobacteriota</taxon>
        <taxon>Cyanophyceae</taxon>
        <taxon>Synechococcales</taxon>
        <taxon>Prochlorococcaceae</taxon>
        <taxon>Prochlorococcus</taxon>
    </lineage>
</organism>
<evidence type="ECO:0000313" key="1">
    <source>
        <dbReference type="EMBL" id="KGF95929.1"/>
    </source>
</evidence>
<dbReference type="RefSeq" id="WP_032522153.1">
    <property type="nucleotide sequence ID" value="NZ_CP138977.1"/>
</dbReference>
<dbReference type="AlphaFoldDB" id="A0A0A2A605"/>